<gene>
    <name evidence="3" type="ORF">AU14_01060</name>
</gene>
<keyword evidence="4" id="KW-1185">Reference proteome</keyword>
<dbReference type="InterPro" id="IPR028098">
    <property type="entry name" value="Glyco_trans_4-like_N"/>
</dbReference>
<evidence type="ECO:0000259" key="2">
    <source>
        <dbReference type="Pfam" id="PF13579"/>
    </source>
</evidence>
<dbReference type="GO" id="GO:1901135">
    <property type="term" value="P:carbohydrate derivative metabolic process"/>
    <property type="evidence" value="ECO:0007669"/>
    <property type="project" value="UniProtKB-ARBA"/>
</dbReference>
<dbReference type="HOGENOM" id="CLU_009583_36_3_6"/>
<dbReference type="Proteomes" id="UP000061489">
    <property type="component" value="Chromosome"/>
</dbReference>
<dbReference type="PANTHER" id="PTHR12526">
    <property type="entry name" value="GLYCOSYLTRANSFERASE"/>
    <property type="match status" value="1"/>
</dbReference>
<sequence length="397" mass="45509">MKAFLIYKEDYPWDVRVEKIAVSLSKADYDVTVICRNLDQKDQHEIHDGYQIRRLPRTSWWPTAVQKFLNIPVWFNPLWLYTILTTVSRAGSGILIVRDLPLVKSALLVGKLLNLKVIYDMAEVYPEMYASSAQFSKRGWPHKLLKNSRVASHYEDSVLPKVDQTLVMIEESRDRLLRKGVLPSKITIVSNTPHEDKFNQNTKEHQGTTLFLVYVGFLTKLRGLDLLISGAEEFLRNQTDKDCLYIDIVGKGDSFKELETMISDAGLEKNIRLHGWLEQEDVDKLMTRANVGALTYRVCGHWNHTIPNKIFDYMLAGLPVLTTPVIPIQRIVKTTDCGVIARDTTPQTIAQCLKELQDPQIRQKYGNNGNASIQKLYNWKQDEQRLYKACANLSEPG</sequence>
<feature type="domain" description="Glycosyl transferase family 1" evidence="1">
    <location>
        <begin position="200"/>
        <end position="369"/>
    </location>
</feature>
<dbReference type="Gene3D" id="3.40.50.2000">
    <property type="entry name" value="Glycogen Phosphorylase B"/>
    <property type="match status" value="2"/>
</dbReference>
<name>W5YM18_9GAMM</name>
<dbReference type="RefSeq" id="WP_041338250.1">
    <property type="nucleotide sequence ID" value="NZ_CP007151.1"/>
</dbReference>
<reference evidence="3 4" key="1">
    <citation type="journal article" date="2014" name="Genome Announc.">
        <title>Draft Genome Sequences of Marinobacter similis A3d10T and Marinobacter salarius R9SW1T.</title>
        <authorList>
            <person name="Ivanova E.P."/>
            <person name="Ng H.J."/>
            <person name="Webb H.K."/>
            <person name="Feng G."/>
            <person name="Oshima K."/>
            <person name="Hattori M."/>
            <person name="Ohkuma M."/>
            <person name="Sergeev A.F."/>
            <person name="Mikhailov V.V."/>
            <person name="Crawford R.J."/>
            <person name="Sawabe T."/>
        </authorList>
    </citation>
    <scope>NUCLEOTIDE SEQUENCE [LARGE SCALE GENOMIC DNA]</scope>
    <source>
        <strain evidence="3 4">A3d10</strain>
    </source>
</reference>
<evidence type="ECO:0008006" key="5">
    <source>
        <dbReference type="Google" id="ProtNLM"/>
    </source>
</evidence>
<dbReference type="OrthoDB" id="9815351at2"/>
<dbReference type="KEGG" id="msx:AU14_01060"/>
<dbReference type="CDD" id="cd03794">
    <property type="entry name" value="GT4_WbuB-like"/>
    <property type="match status" value="1"/>
</dbReference>
<evidence type="ECO:0000259" key="1">
    <source>
        <dbReference type="Pfam" id="PF00534"/>
    </source>
</evidence>
<protein>
    <recommendedName>
        <fullName evidence="5">Glycosyl transferase family 1 domain-containing protein</fullName>
    </recommendedName>
</protein>
<accession>W5YM18</accession>
<dbReference type="AlphaFoldDB" id="W5YM18"/>
<dbReference type="STRING" id="1420916.AU14_01060"/>
<feature type="domain" description="Glycosyltransferase subfamily 4-like N-terminal" evidence="2">
    <location>
        <begin position="15"/>
        <end position="191"/>
    </location>
</feature>
<dbReference type="EMBL" id="CP007151">
    <property type="protein sequence ID" value="AHI29914.1"/>
    <property type="molecule type" value="Genomic_DNA"/>
</dbReference>
<organism evidence="3 4">
    <name type="scientific">Marinobacter similis</name>
    <dbReference type="NCBI Taxonomy" id="1420916"/>
    <lineage>
        <taxon>Bacteria</taxon>
        <taxon>Pseudomonadati</taxon>
        <taxon>Pseudomonadota</taxon>
        <taxon>Gammaproteobacteria</taxon>
        <taxon>Pseudomonadales</taxon>
        <taxon>Marinobacteraceae</taxon>
        <taxon>Marinobacter</taxon>
    </lineage>
</organism>
<evidence type="ECO:0000313" key="3">
    <source>
        <dbReference type="EMBL" id="AHI29914.1"/>
    </source>
</evidence>
<dbReference type="InterPro" id="IPR001296">
    <property type="entry name" value="Glyco_trans_1"/>
</dbReference>
<proteinExistence type="predicted"/>
<dbReference type="SUPFAM" id="SSF53756">
    <property type="entry name" value="UDP-Glycosyltransferase/glycogen phosphorylase"/>
    <property type="match status" value="1"/>
</dbReference>
<dbReference type="GO" id="GO:0016757">
    <property type="term" value="F:glycosyltransferase activity"/>
    <property type="evidence" value="ECO:0007669"/>
    <property type="project" value="InterPro"/>
</dbReference>
<evidence type="ECO:0000313" key="4">
    <source>
        <dbReference type="Proteomes" id="UP000061489"/>
    </source>
</evidence>
<dbReference type="Pfam" id="PF00534">
    <property type="entry name" value="Glycos_transf_1"/>
    <property type="match status" value="1"/>
</dbReference>
<dbReference type="Pfam" id="PF13579">
    <property type="entry name" value="Glyco_trans_4_4"/>
    <property type="match status" value="1"/>
</dbReference>